<evidence type="ECO:0000256" key="2">
    <source>
        <dbReference type="ARBA" id="ARBA00006275"/>
    </source>
</evidence>
<dbReference type="InterPro" id="IPR011990">
    <property type="entry name" value="TPR-like_helical_dom_sf"/>
</dbReference>
<evidence type="ECO:0000313" key="8">
    <source>
        <dbReference type="EMBL" id="SDL69592.1"/>
    </source>
</evidence>
<keyword evidence="4" id="KW-0472">Membrane</keyword>
<evidence type="ECO:0000259" key="6">
    <source>
        <dbReference type="Pfam" id="PF07980"/>
    </source>
</evidence>
<protein>
    <submittedName>
        <fullName evidence="8">SusD family protein</fullName>
    </submittedName>
</protein>
<comment type="subcellular location">
    <subcellularLocation>
        <location evidence="1">Cell outer membrane</location>
    </subcellularLocation>
</comment>
<feature type="domain" description="SusD-like N-terminal" evidence="7">
    <location>
        <begin position="68"/>
        <end position="225"/>
    </location>
</feature>
<keyword evidence="5" id="KW-0998">Cell outer membrane</keyword>
<evidence type="ECO:0000256" key="1">
    <source>
        <dbReference type="ARBA" id="ARBA00004442"/>
    </source>
</evidence>
<evidence type="ECO:0000256" key="5">
    <source>
        <dbReference type="ARBA" id="ARBA00023237"/>
    </source>
</evidence>
<gene>
    <name evidence="8" type="ORF">SAMN05421813_101246</name>
</gene>
<dbReference type="EMBL" id="FNHH01000001">
    <property type="protein sequence ID" value="SDL69592.1"/>
    <property type="molecule type" value="Genomic_DNA"/>
</dbReference>
<reference evidence="9" key="1">
    <citation type="submission" date="2016-10" db="EMBL/GenBank/DDBJ databases">
        <authorList>
            <person name="Varghese N."/>
            <person name="Submissions S."/>
        </authorList>
    </citation>
    <scope>NUCLEOTIDE SEQUENCE [LARGE SCALE GENOMIC DNA]</scope>
    <source>
        <strain evidence="9">DSM 24536</strain>
    </source>
</reference>
<keyword evidence="3" id="KW-0732">Signal</keyword>
<dbReference type="SUPFAM" id="SSF48452">
    <property type="entry name" value="TPR-like"/>
    <property type="match status" value="1"/>
</dbReference>
<evidence type="ECO:0000259" key="7">
    <source>
        <dbReference type="Pfam" id="PF14322"/>
    </source>
</evidence>
<feature type="domain" description="RagB/SusD" evidence="6">
    <location>
        <begin position="345"/>
        <end position="474"/>
    </location>
</feature>
<dbReference type="Pfam" id="PF07980">
    <property type="entry name" value="SusD_RagB"/>
    <property type="match status" value="1"/>
</dbReference>
<organism evidence="8 9">
    <name type="scientific">Daejeonella rubra</name>
    <dbReference type="NCBI Taxonomy" id="990371"/>
    <lineage>
        <taxon>Bacteria</taxon>
        <taxon>Pseudomonadati</taxon>
        <taxon>Bacteroidota</taxon>
        <taxon>Sphingobacteriia</taxon>
        <taxon>Sphingobacteriales</taxon>
        <taxon>Sphingobacteriaceae</taxon>
        <taxon>Daejeonella</taxon>
    </lineage>
</organism>
<dbReference type="Pfam" id="PF14322">
    <property type="entry name" value="SusD-like_3"/>
    <property type="match status" value="1"/>
</dbReference>
<accession>A0A1G9M5L9</accession>
<dbReference type="STRING" id="990371.SAMN05421813_101246"/>
<evidence type="ECO:0000256" key="3">
    <source>
        <dbReference type="ARBA" id="ARBA00022729"/>
    </source>
</evidence>
<dbReference type="InterPro" id="IPR012944">
    <property type="entry name" value="SusD_RagB_dom"/>
</dbReference>
<keyword evidence="9" id="KW-1185">Reference proteome</keyword>
<sequence length="474" mass="51950">MVLTILSGCKKEYLETAPTGSVPSEGVFTTTDGALVALNGTYRYMWNSLGGSHGHFGQKAVDLTMDVMGNDMAIHGTSYGWFNAENRFTAHLNPAPGTRSAFTWEYYYRVINNANIIIKNIDAATGPAADKDNIKGQALALRAYNYFYLVNLFQHTYKGNETKPGVPVYTEPIITGNPRGTVAAVYTQIIADLKAAETLLAGKTKKQFAHINQATVKGIYARVALQMEDWSTAATKAAEARSAYPLMSNAQYVAGFSVKNTEWIWGLEIPNDQATIFASFFSHFDANTLSYAQLGMQKKITKELYDQIPAADVRKSTFRTPGTATSTFPDYSQNKFRLPTPGSWAADYILLRSSEMYLIEAEANARLGDAGKAKTALEALIKPRNAAYVAPATAPDLITEALLQRRIELWGEGFSLLDLKRLKLPLNRASGTGNHVAAIAVIFTLPSQDPTWLFRIPQSEIDASDAINPADQNP</sequence>
<dbReference type="Proteomes" id="UP000199226">
    <property type="component" value="Unassembled WGS sequence"/>
</dbReference>
<dbReference type="GO" id="GO:0009279">
    <property type="term" value="C:cell outer membrane"/>
    <property type="evidence" value="ECO:0007669"/>
    <property type="project" value="UniProtKB-SubCell"/>
</dbReference>
<evidence type="ECO:0000256" key="4">
    <source>
        <dbReference type="ARBA" id="ARBA00023136"/>
    </source>
</evidence>
<comment type="similarity">
    <text evidence="2">Belongs to the SusD family.</text>
</comment>
<dbReference type="InterPro" id="IPR033985">
    <property type="entry name" value="SusD-like_N"/>
</dbReference>
<dbReference type="Gene3D" id="1.25.40.390">
    <property type="match status" value="1"/>
</dbReference>
<evidence type="ECO:0000313" key="9">
    <source>
        <dbReference type="Proteomes" id="UP000199226"/>
    </source>
</evidence>
<proteinExistence type="inferred from homology"/>
<dbReference type="AlphaFoldDB" id="A0A1G9M5L9"/>
<name>A0A1G9M5L9_9SPHI</name>